<dbReference type="PANTHER" id="PTHR23028:SF135">
    <property type="entry name" value="ACYL_TRANSF_3 DOMAIN-CONTAINING PROTEIN"/>
    <property type="match status" value="1"/>
</dbReference>
<dbReference type="OMA" id="PSCVYET"/>
<proteinExistence type="predicted"/>
<keyword evidence="4" id="KW-1185">Reference proteome</keyword>
<dbReference type="InterPro" id="IPR050879">
    <property type="entry name" value="Acyltransferase_3"/>
</dbReference>
<feature type="domain" description="SGNH" evidence="2">
    <location>
        <begin position="442"/>
        <end position="680"/>
    </location>
</feature>
<dbReference type="GO" id="GO:0000271">
    <property type="term" value="P:polysaccharide biosynthetic process"/>
    <property type="evidence" value="ECO:0007669"/>
    <property type="project" value="TreeGrafter"/>
</dbReference>
<evidence type="ECO:0000259" key="2">
    <source>
        <dbReference type="Pfam" id="PF19040"/>
    </source>
</evidence>
<accession>E3M5W2</accession>
<protein>
    <submittedName>
        <fullName evidence="3">Uncharacterized protein</fullName>
    </submittedName>
</protein>
<dbReference type="GO" id="GO:0016020">
    <property type="term" value="C:membrane"/>
    <property type="evidence" value="ECO:0007669"/>
    <property type="project" value="TreeGrafter"/>
</dbReference>
<dbReference type="InterPro" id="IPR002656">
    <property type="entry name" value="Acyl_transf_3_dom"/>
</dbReference>
<dbReference type="RefSeq" id="XP_003108436.2">
    <property type="nucleotide sequence ID" value="XM_003108388.2"/>
</dbReference>
<dbReference type="Pfam" id="PF19040">
    <property type="entry name" value="SGNH"/>
    <property type="match status" value="1"/>
</dbReference>
<dbReference type="PANTHER" id="PTHR23028">
    <property type="entry name" value="ACETYLTRANSFERASE"/>
    <property type="match status" value="1"/>
</dbReference>
<dbReference type="AlphaFoldDB" id="E3M5W2"/>
<evidence type="ECO:0000259" key="1">
    <source>
        <dbReference type="Pfam" id="PF01757"/>
    </source>
</evidence>
<sequence length="686" mass="79755">MDQIKQKPSKRLDLQGIRALAIIVVLGFHFYPEYCPNGYLGVDQFFVLSGFLMCMLLKRAENQSPCSLVSLFYSKRFKRILPLYLLVIFISMICLYYFFPNTAIETNQESAIHALMFVSNRPKNDQEDYFEQLSLAVDIFTHTWSLSVEIQFYFLVPFIFMTASALPGKFQYFCYLLMGFLSIVFFYISPSTEAFNSVLARIWQFMIGMVVYLLSTSKTEVQYQALNNEEEEIECKKLLGDEESQEMECCPNEQFSKLFKMSKKFSYLFLMILMFVTAFPKVSPPELVRPLVTFGTGLLMLISDGNLILSNQFLTYIGDISYSLYLIHWPIYAYWKLTCDGDRYLLLCALLSSVILAIITFETFEKWYLKLSSTSIGLIVVMLFFMNAVVINKDEITDHIDSIGQNTSNLDNVTDDMTLDDAARLNHRWSIYDRKFLRVPSCIYETKSHLGWCRHTGLSPSGKYKIAIIGNSWAANHARMFYQECGYKAKSIMQGAAYGCEPLYPSGNTELCRGNFTHFEERIRKEKPDIAFIFTRFMSIGAPFPKNVNSFDKDPTYQIMKEQMLKLISNIKYKLYILDAIPRINRKIIEEIVPFFRNHTDLEKIDNLLIKPDNFEMARKRHAQLIKDCNGKCVLVDYLPEFFNNATGTFRYFDDRGFSYWTDPLHLSPHGIEHIRHVWTEICTNL</sequence>
<dbReference type="HOGENOM" id="CLU_005679_12_1_1"/>
<organism evidence="4">
    <name type="scientific">Caenorhabditis remanei</name>
    <name type="common">Caenorhabditis vulgaris</name>
    <dbReference type="NCBI Taxonomy" id="31234"/>
    <lineage>
        <taxon>Eukaryota</taxon>
        <taxon>Metazoa</taxon>
        <taxon>Ecdysozoa</taxon>
        <taxon>Nematoda</taxon>
        <taxon>Chromadorea</taxon>
        <taxon>Rhabditida</taxon>
        <taxon>Rhabditina</taxon>
        <taxon>Rhabditomorpha</taxon>
        <taxon>Rhabditoidea</taxon>
        <taxon>Rhabditidae</taxon>
        <taxon>Peloderinae</taxon>
        <taxon>Caenorhabditis</taxon>
    </lineage>
</organism>
<feature type="domain" description="Acyltransferase 3" evidence="1">
    <location>
        <begin position="13"/>
        <end position="360"/>
    </location>
</feature>
<dbReference type="Pfam" id="PF01757">
    <property type="entry name" value="Acyl_transf_3"/>
    <property type="match status" value="1"/>
</dbReference>
<dbReference type="EMBL" id="DS268425">
    <property type="protein sequence ID" value="EFO92128.1"/>
    <property type="molecule type" value="Genomic_DNA"/>
</dbReference>
<dbReference type="OrthoDB" id="5825384at2759"/>
<name>E3M5W2_CAERE</name>
<dbReference type="STRING" id="31234.E3M5W2"/>
<dbReference type="InterPro" id="IPR043968">
    <property type="entry name" value="SGNH"/>
</dbReference>
<evidence type="ECO:0000313" key="4">
    <source>
        <dbReference type="Proteomes" id="UP000008281"/>
    </source>
</evidence>
<dbReference type="KEGG" id="crq:GCK72_015094"/>
<dbReference type="CTD" id="9799210"/>
<dbReference type="GO" id="GO:0016747">
    <property type="term" value="F:acyltransferase activity, transferring groups other than amino-acyl groups"/>
    <property type="evidence" value="ECO:0007669"/>
    <property type="project" value="InterPro"/>
</dbReference>
<reference evidence="3" key="1">
    <citation type="submission" date="2007-07" db="EMBL/GenBank/DDBJ databases">
        <title>PCAP assembly of the Caenorhabditis remanei genome.</title>
        <authorList>
            <consortium name="The Caenorhabditis remanei Sequencing Consortium"/>
            <person name="Wilson R.K."/>
        </authorList>
    </citation>
    <scope>NUCLEOTIDE SEQUENCE [LARGE SCALE GENOMIC DNA]</scope>
    <source>
        <strain evidence="3">PB4641</strain>
    </source>
</reference>
<evidence type="ECO:0000313" key="3">
    <source>
        <dbReference type="EMBL" id="EFO92128.1"/>
    </source>
</evidence>
<gene>
    <name evidence="3" type="ORF">CRE_11150</name>
</gene>
<dbReference type="GeneID" id="9799210"/>
<dbReference type="Proteomes" id="UP000008281">
    <property type="component" value="Unassembled WGS sequence"/>
</dbReference>
<dbReference type="eggNOG" id="ENOG502SGA9">
    <property type="taxonomic scope" value="Eukaryota"/>
</dbReference>